<dbReference type="Proteomes" id="UP000178721">
    <property type="component" value="Unassembled WGS sequence"/>
</dbReference>
<dbReference type="EMBL" id="MHMA01000030">
    <property type="protein sequence ID" value="OGZ19921.1"/>
    <property type="molecule type" value="Genomic_DNA"/>
</dbReference>
<dbReference type="AlphaFoldDB" id="A0A1G2E3U1"/>
<accession>A0A1G2E3U1</accession>
<comment type="caution">
    <text evidence="1">The sequence shown here is derived from an EMBL/GenBank/DDBJ whole genome shotgun (WGS) entry which is preliminary data.</text>
</comment>
<gene>
    <name evidence="1" type="ORF">A2654_00425</name>
</gene>
<evidence type="ECO:0000313" key="1">
    <source>
        <dbReference type="EMBL" id="OGZ19921.1"/>
    </source>
</evidence>
<proteinExistence type="predicted"/>
<reference evidence="1 2" key="1">
    <citation type="journal article" date="2016" name="Nat. Commun.">
        <title>Thousands of microbial genomes shed light on interconnected biogeochemical processes in an aquifer system.</title>
        <authorList>
            <person name="Anantharaman K."/>
            <person name="Brown C.T."/>
            <person name="Hug L.A."/>
            <person name="Sharon I."/>
            <person name="Castelle C.J."/>
            <person name="Probst A.J."/>
            <person name="Thomas B.C."/>
            <person name="Singh A."/>
            <person name="Wilkins M.J."/>
            <person name="Karaoz U."/>
            <person name="Brodie E.L."/>
            <person name="Williams K.H."/>
            <person name="Hubbard S.S."/>
            <person name="Banfield J.F."/>
        </authorList>
    </citation>
    <scope>NUCLEOTIDE SEQUENCE [LARGE SCALE GENOMIC DNA]</scope>
</reference>
<evidence type="ECO:0000313" key="2">
    <source>
        <dbReference type="Proteomes" id="UP000178721"/>
    </source>
</evidence>
<name>A0A1G2E3U1_9BACT</name>
<sequence length="124" mass="13619">MLETDFRPQLVVRNKETGSIGVTCRDLPGPFSRNGPDEVSVVYDGTTVASGTDYRALEIMGPENAVADLNKCGAGKGEEACIFLVVGLDGAECQRFGNLRWDLIFRTMNAKRHPEKLFPKCQLP</sequence>
<organism evidence="1 2">
    <name type="scientific">Candidatus Nealsonbacteria bacterium RIFCSPHIGHO2_01_FULL_43_31</name>
    <dbReference type="NCBI Taxonomy" id="1801665"/>
    <lineage>
        <taxon>Bacteria</taxon>
        <taxon>Candidatus Nealsoniibacteriota</taxon>
    </lineage>
</organism>
<protein>
    <submittedName>
        <fullName evidence="1">Uncharacterized protein</fullName>
    </submittedName>
</protein>